<dbReference type="EMBL" id="MU157907">
    <property type="protein sequence ID" value="KAF9523979.1"/>
    <property type="molecule type" value="Genomic_DNA"/>
</dbReference>
<dbReference type="SUPFAM" id="SSF56112">
    <property type="entry name" value="Protein kinase-like (PK-like)"/>
    <property type="match status" value="1"/>
</dbReference>
<organism evidence="5 6">
    <name type="scientific">Crepidotus variabilis</name>
    <dbReference type="NCBI Taxonomy" id="179855"/>
    <lineage>
        <taxon>Eukaryota</taxon>
        <taxon>Fungi</taxon>
        <taxon>Dikarya</taxon>
        <taxon>Basidiomycota</taxon>
        <taxon>Agaricomycotina</taxon>
        <taxon>Agaricomycetes</taxon>
        <taxon>Agaricomycetidae</taxon>
        <taxon>Agaricales</taxon>
        <taxon>Agaricineae</taxon>
        <taxon>Crepidotaceae</taxon>
        <taxon>Crepidotus</taxon>
    </lineage>
</organism>
<dbReference type="AlphaFoldDB" id="A0A9P6E7K1"/>
<keyword evidence="2" id="KW-0808">Transferase</keyword>
<name>A0A9P6E7K1_9AGAR</name>
<dbReference type="GO" id="GO:0004674">
    <property type="term" value="F:protein serine/threonine kinase activity"/>
    <property type="evidence" value="ECO:0007669"/>
    <property type="project" value="UniProtKB-KW"/>
</dbReference>
<dbReference type="InterPro" id="IPR004166">
    <property type="entry name" value="a-kinase_dom"/>
</dbReference>
<proteinExistence type="predicted"/>
<dbReference type="Gene3D" id="3.20.200.10">
    <property type="entry name" value="MHCK/EF2 kinase"/>
    <property type="match status" value="1"/>
</dbReference>
<protein>
    <recommendedName>
        <fullName evidence="4">Alpha-type protein kinase domain-containing protein</fullName>
    </recommendedName>
</protein>
<accession>A0A9P6E7K1</accession>
<feature type="domain" description="Alpha-type protein kinase" evidence="4">
    <location>
        <begin position="79"/>
        <end position="130"/>
    </location>
</feature>
<evidence type="ECO:0000256" key="3">
    <source>
        <dbReference type="ARBA" id="ARBA00022777"/>
    </source>
</evidence>
<evidence type="ECO:0000256" key="1">
    <source>
        <dbReference type="ARBA" id="ARBA00022527"/>
    </source>
</evidence>
<dbReference type="InterPro" id="IPR011009">
    <property type="entry name" value="Kinase-like_dom_sf"/>
</dbReference>
<evidence type="ECO:0000259" key="4">
    <source>
        <dbReference type="Pfam" id="PF02816"/>
    </source>
</evidence>
<sequence length="138" mass="14941">MGPDSAKGALYAEYALLKVASVFKTKFDNYAEESGVTTMPAFKFNFEGSILGCLIASAGGGRSLPYYHFIATPLLPCGQYDSPVKKYTGNGEVGPANNDMTKAIHAFAHFSAIYSQKMIVFCDLQGELQKVTLLRPVN</sequence>
<evidence type="ECO:0000313" key="5">
    <source>
        <dbReference type="EMBL" id="KAF9523979.1"/>
    </source>
</evidence>
<evidence type="ECO:0000313" key="6">
    <source>
        <dbReference type="Proteomes" id="UP000807306"/>
    </source>
</evidence>
<dbReference type="Pfam" id="PF02816">
    <property type="entry name" value="Alpha_kinase"/>
    <property type="match status" value="1"/>
</dbReference>
<keyword evidence="1" id="KW-0723">Serine/threonine-protein kinase</keyword>
<gene>
    <name evidence="5" type="ORF">CPB83DRAFT_774637</name>
</gene>
<dbReference type="Proteomes" id="UP000807306">
    <property type="component" value="Unassembled WGS sequence"/>
</dbReference>
<comment type="caution">
    <text evidence="5">The sequence shown here is derived from an EMBL/GenBank/DDBJ whole genome shotgun (WGS) entry which is preliminary data.</text>
</comment>
<reference evidence="5" key="1">
    <citation type="submission" date="2020-11" db="EMBL/GenBank/DDBJ databases">
        <authorList>
            <consortium name="DOE Joint Genome Institute"/>
            <person name="Ahrendt S."/>
            <person name="Riley R."/>
            <person name="Andreopoulos W."/>
            <person name="Labutti K."/>
            <person name="Pangilinan J."/>
            <person name="Ruiz-Duenas F.J."/>
            <person name="Barrasa J.M."/>
            <person name="Sanchez-Garcia M."/>
            <person name="Camarero S."/>
            <person name="Miyauchi S."/>
            <person name="Serrano A."/>
            <person name="Linde D."/>
            <person name="Babiker R."/>
            <person name="Drula E."/>
            <person name="Ayuso-Fernandez I."/>
            <person name="Pacheco R."/>
            <person name="Padilla G."/>
            <person name="Ferreira P."/>
            <person name="Barriuso J."/>
            <person name="Kellner H."/>
            <person name="Castanera R."/>
            <person name="Alfaro M."/>
            <person name="Ramirez L."/>
            <person name="Pisabarro A.G."/>
            <person name="Kuo A."/>
            <person name="Tritt A."/>
            <person name="Lipzen A."/>
            <person name="He G."/>
            <person name="Yan M."/>
            <person name="Ng V."/>
            <person name="Cullen D."/>
            <person name="Martin F."/>
            <person name="Rosso M.-N."/>
            <person name="Henrissat B."/>
            <person name="Hibbett D."/>
            <person name="Martinez A.T."/>
            <person name="Grigoriev I.V."/>
        </authorList>
    </citation>
    <scope>NUCLEOTIDE SEQUENCE</scope>
    <source>
        <strain evidence="5">CBS 506.95</strain>
    </source>
</reference>
<keyword evidence="6" id="KW-1185">Reference proteome</keyword>
<dbReference type="GO" id="GO:0005524">
    <property type="term" value="F:ATP binding"/>
    <property type="evidence" value="ECO:0007669"/>
    <property type="project" value="InterPro"/>
</dbReference>
<keyword evidence="3" id="KW-0418">Kinase</keyword>
<dbReference type="OrthoDB" id="301415at2759"/>
<evidence type="ECO:0000256" key="2">
    <source>
        <dbReference type="ARBA" id="ARBA00022679"/>
    </source>
</evidence>